<protein>
    <submittedName>
        <fullName evidence="1">Uncharacterized protein</fullName>
    </submittedName>
</protein>
<dbReference type="AlphaFoldDB" id="A0A833UQM7"/>
<proteinExistence type="predicted"/>
<organism evidence="1 2">
    <name type="scientific">Acinetobacter bereziniae</name>
    <name type="common">Acinetobacter genomosp. 10</name>
    <dbReference type="NCBI Taxonomy" id="106648"/>
    <lineage>
        <taxon>Bacteria</taxon>
        <taxon>Pseudomonadati</taxon>
        <taxon>Pseudomonadota</taxon>
        <taxon>Gammaproteobacteria</taxon>
        <taxon>Moraxellales</taxon>
        <taxon>Moraxellaceae</taxon>
        <taxon>Acinetobacter</taxon>
    </lineage>
</organism>
<comment type="caution">
    <text evidence="1">The sequence shown here is derived from an EMBL/GenBank/DDBJ whole genome shotgun (WGS) entry which is preliminary data.</text>
</comment>
<sequence>MSDLRELHKKFEEIDFVKSEKELYGVSFDYQTGWYVDKTNNQMRKGCCNYLQGAWRLYREINK</sequence>
<name>A0A833UQM7_ACIBZ</name>
<gene>
    <name evidence="1" type="ORF">GAK29_01417</name>
</gene>
<reference evidence="2" key="1">
    <citation type="journal article" date="2020" name="MBio">
        <title>Horizontal gene transfer to a defensive symbiont with a reduced genome amongst a multipartite beetle microbiome.</title>
        <authorList>
            <person name="Waterworth S.C."/>
            <person name="Florez L.V."/>
            <person name="Rees E.R."/>
            <person name="Hertweck C."/>
            <person name="Kaltenpoth M."/>
            <person name="Kwan J.C."/>
        </authorList>
    </citation>
    <scope>NUCLEOTIDE SEQUENCE [LARGE SCALE GENOMIC DNA]</scope>
</reference>
<dbReference type="Proteomes" id="UP000490535">
    <property type="component" value="Unassembled WGS sequence"/>
</dbReference>
<accession>A0A833UQM7</accession>
<evidence type="ECO:0000313" key="2">
    <source>
        <dbReference type="Proteomes" id="UP000490535"/>
    </source>
</evidence>
<evidence type="ECO:0000313" key="1">
    <source>
        <dbReference type="EMBL" id="KAF1026155.1"/>
    </source>
</evidence>
<dbReference type="EMBL" id="WNDP01000027">
    <property type="protein sequence ID" value="KAF1026155.1"/>
    <property type="molecule type" value="Genomic_DNA"/>
</dbReference>